<dbReference type="PANTHER" id="PTHR44170:SF6">
    <property type="entry name" value="CONTACTIN"/>
    <property type="match status" value="1"/>
</dbReference>
<dbReference type="InterPro" id="IPR036179">
    <property type="entry name" value="Ig-like_dom_sf"/>
</dbReference>
<dbReference type="InterPro" id="IPR003599">
    <property type="entry name" value="Ig_sub"/>
</dbReference>
<evidence type="ECO:0000256" key="2">
    <source>
        <dbReference type="ARBA" id="ARBA00023157"/>
    </source>
</evidence>
<keyword evidence="5" id="KW-1185">Reference proteome</keyword>
<dbReference type="SUPFAM" id="SSF48726">
    <property type="entry name" value="Immunoglobulin"/>
    <property type="match status" value="1"/>
</dbReference>
<dbReference type="PANTHER" id="PTHR44170">
    <property type="entry name" value="PROTEIN SIDEKICK"/>
    <property type="match status" value="1"/>
</dbReference>
<protein>
    <submittedName>
        <fullName evidence="4">HMCN1</fullName>
    </submittedName>
</protein>
<evidence type="ECO:0000256" key="1">
    <source>
        <dbReference type="ARBA" id="ARBA00022737"/>
    </source>
</evidence>
<organism evidence="4 5">
    <name type="scientific">Cordylochernes scorpioides</name>
    <dbReference type="NCBI Taxonomy" id="51811"/>
    <lineage>
        <taxon>Eukaryota</taxon>
        <taxon>Metazoa</taxon>
        <taxon>Ecdysozoa</taxon>
        <taxon>Arthropoda</taxon>
        <taxon>Chelicerata</taxon>
        <taxon>Arachnida</taxon>
        <taxon>Pseudoscorpiones</taxon>
        <taxon>Cheliferoidea</taxon>
        <taxon>Chernetidae</taxon>
        <taxon>Cordylochernes</taxon>
    </lineage>
</organism>
<dbReference type="SMART" id="SM00409">
    <property type="entry name" value="IG"/>
    <property type="match status" value="1"/>
</dbReference>
<evidence type="ECO:0000259" key="3">
    <source>
        <dbReference type="PROSITE" id="PS50835"/>
    </source>
</evidence>
<proteinExistence type="predicted"/>
<name>A0ABY6LQ20_9ARAC</name>
<dbReference type="Gene3D" id="2.60.40.10">
    <property type="entry name" value="Immunoglobulins"/>
    <property type="match status" value="1"/>
</dbReference>
<dbReference type="InterPro" id="IPR007110">
    <property type="entry name" value="Ig-like_dom"/>
</dbReference>
<dbReference type="Pfam" id="PF07679">
    <property type="entry name" value="I-set"/>
    <property type="match status" value="1"/>
</dbReference>
<evidence type="ECO:0000313" key="4">
    <source>
        <dbReference type="EMBL" id="UYV82669.1"/>
    </source>
</evidence>
<keyword evidence="2" id="KW-1015">Disulfide bond</keyword>
<evidence type="ECO:0000313" key="5">
    <source>
        <dbReference type="Proteomes" id="UP001235939"/>
    </source>
</evidence>
<dbReference type="EMBL" id="CP092884">
    <property type="protein sequence ID" value="UYV82669.1"/>
    <property type="molecule type" value="Genomic_DNA"/>
</dbReference>
<sequence length="123" mass="13611">MAAYQESACFEFAPEIADSTGSIVAGDVGGSVRLVCRAEGVPSVSFSWSPRGDPRRFLSRESHVGTTLWEGELEITGLEPSDLGNYSCMARNEMGRAESSVLLRLKGRRQFRYHPYSVYPVFI</sequence>
<dbReference type="PROSITE" id="PS50835">
    <property type="entry name" value="IG_LIKE"/>
    <property type="match status" value="1"/>
</dbReference>
<keyword evidence="1" id="KW-0677">Repeat</keyword>
<dbReference type="InterPro" id="IPR013783">
    <property type="entry name" value="Ig-like_fold"/>
</dbReference>
<gene>
    <name evidence="4" type="ORF">LAZ67_22000458</name>
</gene>
<dbReference type="InterPro" id="IPR013098">
    <property type="entry name" value="Ig_I-set"/>
</dbReference>
<accession>A0ABY6LQ20</accession>
<dbReference type="Proteomes" id="UP001235939">
    <property type="component" value="Chromosome 22"/>
</dbReference>
<feature type="domain" description="Ig-like" evidence="3">
    <location>
        <begin position="14"/>
        <end position="104"/>
    </location>
</feature>
<dbReference type="InterPro" id="IPR003598">
    <property type="entry name" value="Ig_sub2"/>
</dbReference>
<reference evidence="4 5" key="1">
    <citation type="submission" date="2022-03" db="EMBL/GenBank/DDBJ databases">
        <title>A chromosomal length assembly of Cordylochernes scorpioides.</title>
        <authorList>
            <person name="Zeh D."/>
            <person name="Zeh J."/>
        </authorList>
    </citation>
    <scope>NUCLEOTIDE SEQUENCE [LARGE SCALE GENOMIC DNA]</scope>
    <source>
        <strain evidence="4">IN4F17</strain>
        <tissue evidence="4">Whole Body</tissue>
    </source>
</reference>
<dbReference type="SMART" id="SM00408">
    <property type="entry name" value="IGc2"/>
    <property type="match status" value="1"/>
</dbReference>